<accession>A0A518GRZ8</accession>
<reference evidence="1 2" key="1">
    <citation type="submission" date="2019-02" db="EMBL/GenBank/DDBJ databases">
        <title>Deep-cultivation of Planctomycetes and their phenomic and genomic characterization uncovers novel biology.</title>
        <authorList>
            <person name="Wiegand S."/>
            <person name="Jogler M."/>
            <person name="Boedeker C."/>
            <person name="Pinto D."/>
            <person name="Vollmers J."/>
            <person name="Rivas-Marin E."/>
            <person name="Kohn T."/>
            <person name="Peeters S.H."/>
            <person name="Heuer A."/>
            <person name="Rast P."/>
            <person name="Oberbeckmann S."/>
            <person name="Bunk B."/>
            <person name="Jeske O."/>
            <person name="Meyerdierks A."/>
            <person name="Storesund J.E."/>
            <person name="Kallscheuer N."/>
            <person name="Luecker S."/>
            <person name="Lage O.M."/>
            <person name="Pohl T."/>
            <person name="Merkel B.J."/>
            <person name="Hornburger P."/>
            <person name="Mueller R.-W."/>
            <person name="Bruemmer F."/>
            <person name="Labrenz M."/>
            <person name="Spormann A.M."/>
            <person name="Op den Camp H."/>
            <person name="Overmann J."/>
            <person name="Amann R."/>
            <person name="Jetten M.S.M."/>
            <person name="Mascher T."/>
            <person name="Medema M.H."/>
            <person name="Devos D.P."/>
            <person name="Kaster A.-K."/>
            <person name="Ovreas L."/>
            <person name="Rohde M."/>
            <person name="Galperin M.Y."/>
            <person name="Jogler C."/>
        </authorList>
    </citation>
    <scope>NUCLEOTIDE SEQUENCE [LARGE SCALE GENOMIC DNA]</scope>
    <source>
        <strain evidence="1 2">Spb1</strain>
    </source>
</reference>
<sequence>MPAFEMMARPLVNSKSLSNVSLSSRLTHLVRRLFFSPHSLIAGSLVAGQYLELEMNRTLFSHCTGFCLSLSMLVAALGCGSSVPQIGGVSGTTSAAGKALPEGTILTFSAVDRDESFVTRVKADGTYAYTPPGGAKVIPGKYKVVVAPPGQRIIEKDGVSMVDPTDKATYPEITAKYKSKESTPLEVNVGTSATTFNIELEAGK</sequence>
<proteinExistence type="predicted"/>
<organism evidence="1 2">
    <name type="scientific">Planctopirus ephydatiae</name>
    <dbReference type="NCBI Taxonomy" id="2528019"/>
    <lineage>
        <taxon>Bacteria</taxon>
        <taxon>Pseudomonadati</taxon>
        <taxon>Planctomycetota</taxon>
        <taxon>Planctomycetia</taxon>
        <taxon>Planctomycetales</taxon>
        <taxon>Planctomycetaceae</taxon>
        <taxon>Planctopirus</taxon>
    </lineage>
</organism>
<gene>
    <name evidence="1" type="ORF">Spb1_33120</name>
</gene>
<keyword evidence="2" id="KW-1185">Reference proteome</keyword>
<dbReference type="KEGG" id="peh:Spb1_33120"/>
<protein>
    <recommendedName>
        <fullName evidence="3">Carboxypeptidase regulatory-like domain-containing protein</fullName>
    </recommendedName>
</protein>
<evidence type="ECO:0000313" key="1">
    <source>
        <dbReference type="EMBL" id="QDV31368.1"/>
    </source>
</evidence>
<name>A0A518GRZ8_9PLAN</name>
<evidence type="ECO:0008006" key="3">
    <source>
        <dbReference type="Google" id="ProtNLM"/>
    </source>
</evidence>
<dbReference type="AlphaFoldDB" id="A0A518GRZ8"/>
<dbReference type="EMBL" id="CP036299">
    <property type="protein sequence ID" value="QDV31368.1"/>
    <property type="molecule type" value="Genomic_DNA"/>
</dbReference>
<evidence type="ECO:0000313" key="2">
    <source>
        <dbReference type="Proteomes" id="UP000315349"/>
    </source>
</evidence>
<dbReference type="Proteomes" id="UP000315349">
    <property type="component" value="Chromosome"/>
</dbReference>